<dbReference type="RefSeq" id="WP_379746513.1">
    <property type="nucleotide sequence ID" value="NZ_JBHSVN010000001.1"/>
</dbReference>
<sequence length="514" mass="58253">MGGDYPIEGEIQSVYATGISGADIHENSKMHFGKLLPCQVNGRCSYMEQRDFDPDEYDVLIGHYLQAHNENYIEDRYVAYDEFPGDAYFFEPTHNEATRAITNYLQIDDDLPFENWKQLTRRRFKPEYQDAIDAWKDDMSSYAHRDTRRESQQSRGFHAHAPLLAHAGLEFELLDNEWEVAELDAGRVATKSPDDEWTVLIPPPLYAAESVVALDGTPTITKWRLILGGDWVYHEEVLESNQEKRTYLRDVLSLQIVQTNAGTKPYQSGAHVNHRSDGALLENIHEQEGQKPAVITSKQAKEQYVSFGVDKHIERAEHYGNLKGSNEFAETRLGAVIGSPHPPEDEAVERWGALNGDAVSRKEDSDGNVTKGNRLDFGPLGNALFADVVGKEVLQAVMRFGRTASGGEKGAIVYVHTSRLPRWINPHEEVTIKTWSKGMQEIVLTLRESDKWPDGEWTNKEIAEGVSIQPRQVGKLMQELEEEGYVTSRRGGRGNAYHWSNVQLEKFAEFGRME</sequence>
<gene>
    <name evidence="1" type="ORF">ACFQE9_14935</name>
</gene>
<name>A0ABD5UXM4_9EURY</name>
<dbReference type="Gene3D" id="1.10.10.10">
    <property type="entry name" value="Winged helix-like DNA-binding domain superfamily/Winged helix DNA-binding domain"/>
    <property type="match status" value="1"/>
</dbReference>
<proteinExistence type="predicted"/>
<dbReference type="InterPro" id="IPR036388">
    <property type="entry name" value="WH-like_DNA-bd_sf"/>
</dbReference>
<keyword evidence="2" id="KW-1185">Reference proteome</keyword>
<comment type="caution">
    <text evidence="1">The sequence shown here is derived from an EMBL/GenBank/DDBJ whole genome shotgun (WGS) entry which is preliminary data.</text>
</comment>
<organism evidence="1 2">
    <name type="scientific">Halopenitus salinus</name>
    <dbReference type="NCBI Taxonomy" id="1198295"/>
    <lineage>
        <taxon>Archaea</taxon>
        <taxon>Methanobacteriati</taxon>
        <taxon>Methanobacteriota</taxon>
        <taxon>Stenosarchaea group</taxon>
        <taxon>Halobacteria</taxon>
        <taxon>Halobacteriales</taxon>
        <taxon>Haloferacaceae</taxon>
        <taxon>Halopenitus</taxon>
    </lineage>
</organism>
<dbReference type="AlphaFoldDB" id="A0ABD5UXM4"/>
<dbReference type="SUPFAM" id="SSF46785">
    <property type="entry name" value="Winged helix' DNA-binding domain"/>
    <property type="match status" value="1"/>
</dbReference>
<dbReference type="Proteomes" id="UP001596296">
    <property type="component" value="Unassembled WGS sequence"/>
</dbReference>
<protein>
    <submittedName>
        <fullName evidence="1">Uncharacterized protein</fullName>
    </submittedName>
</protein>
<accession>A0ABD5UXM4</accession>
<dbReference type="EMBL" id="JBHSXL010000015">
    <property type="protein sequence ID" value="MFC6893888.1"/>
    <property type="molecule type" value="Genomic_DNA"/>
</dbReference>
<dbReference type="InterPro" id="IPR036390">
    <property type="entry name" value="WH_DNA-bd_sf"/>
</dbReference>
<reference evidence="1 2" key="1">
    <citation type="journal article" date="2019" name="Int. J. Syst. Evol. Microbiol.">
        <title>The Global Catalogue of Microorganisms (GCM) 10K type strain sequencing project: providing services to taxonomists for standard genome sequencing and annotation.</title>
        <authorList>
            <consortium name="The Broad Institute Genomics Platform"/>
            <consortium name="The Broad Institute Genome Sequencing Center for Infectious Disease"/>
            <person name="Wu L."/>
            <person name="Ma J."/>
        </authorList>
    </citation>
    <scope>NUCLEOTIDE SEQUENCE [LARGE SCALE GENOMIC DNA]</scope>
    <source>
        <strain evidence="1 2">SKJ47</strain>
    </source>
</reference>
<evidence type="ECO:0000313" key="1">
    <source>
        <dbReference type="EMBL" id="MFC6893888.1"/>
    </source>
</evidence>
<evidence type="ECO:0000313" key="2">
    <source>
        <dbReference type="Proteomes" id="UP001596296"/>
    </source>
</evidence>